<dbReference type="NCBIfam" id="TIGR00055">
    <property type="entry name" value="uppS"/>
    <property type="match status" value="1"/>
</dbReference>
<feature type="binding site" evidence="3">
    <location>
        <position position="64"/>
    </location>
    <ligand>
        <name>substrate</name>
    </ligand>
</feature>
<dbReference type="GO" id="GO:0000287">
    <property type="term" value="F:magnesium ion binding"/>
    <property type="evidence" value="ECO:0007669"/>
    <property type="project" value="UniProtKB-UniRule"/>
</dbReference>
<comment type="subunit">
    <text evidence="3">Homodimer.</text>
</comment>
<dbReference type="Pfam" id="PF01255">
    <property type="entry name" value="Prenyltransf"/>
    <property type="match status" value="1"/>
</dbReference>
<dbReference type="InterPro" id="IPR036424">
    <property type="entry name" value="UPP_synth-like_sf"/>
</dbReference>
<dbReference type="GO" id="GO:0016094">
    <property type="term" value="P:polyprenol biosynthetic process"/>
    <property type="evidence" value="ECO:0007669"/>
    <property type="project" value="TreeGrafter"/>
</dbReference>
<feature type="binding site" evidence="3">
    <location>
        <begin position="106"/>
        <end position="108"/>
    </location>
    <ligand>
        <name>substrate</name>
    </ligand>
</feature>
<comment type="similarity">
    <text evidence="2">Belongs to the UPP synthase family. Z-FPP synthase subfamily.</text>
</comment>
<dbReference type="RefSeq" id="WP_016455404.1">
    <property type="nucleotide sequence ID" value="NZ_KE150269.1"/>
</dbReference>
<comment type="cofactor">
    <cofactor evidence="3">
        <name>Mg(2+)</name>
        <dbReference type="ChEBI" id="CHEBI:18420"/>
    </cofactor>
    <text evidence="3">Binds 2 magnesium ions per subunit.</text>
</comment>
<reference evidence="4 5" key="1">
    <citation type="submission" date="2013-04" db="EMBL/GenBank/DDBJ databases">
        <title>The Genome Sequence of Propionimicrobium lymphophilum ACS-093-V-SCH5.</title>
        <authorList>
            <consortium name="The Broad Institute Genomics Platform"/>
            <person name="Earl A."/>
            <person name="Ward D."/>
            <person name="Feldgarden M."/>
            <person name="Gevers D."/>
            <person name="Saerens B."/>
            <person name="Vaneechoutte M."/>
            <person name="Walker B."/>
            <person name="Young S."/>
            <person name="Zeng Q."/>
            <person name="Gargeya S."/>
            <person name="Fitzgerald M."/>
            <person name="Haas B."/>
            <person name="Abouelleil A."/>
            <person name="Allen A.W."/>
            <person name="Alvarado L."/>
            <person name="Arachchi H.M."/>
            <person name="Berlin A.M."/>
            <person name="Chapman S.B."/>
            <person name="Gainer-Dewar J."/>
            <person name="Goldberg J."/>
            <person name="Griggs A."/>
            <person name="Gujja S."/>
            <person name="Hansen M."/>
            <person name="Howarth C."/>
            <person name="Imamovic A."/>
            <person name="Ireland A."/>
            <person name="Larimer J."/>
            <person name="McCowan C."/>
            <person name="Murphy C."/>
            <person name="Pearson M."/>
            <person name="Poon T.W."/>
            <person name="Priest M."/>
            <person name="Roberts A."/>
            <person name="Saif S."/>
            <person name="Shea T."/>
            <person name="Sisk P."/>
            <person name="Sykes S."/>
            <person name="Wortman J."/>
            <person name="Nusbaum C."/>
            <person name="Birren B."/>
        </authorList>
    </citation>
    <scope>NUCLEOTIDE SEQUENCE [LARGE SCALE GENOMIC DNA]</scope>
    <source>
        <strain evidence="4 5">ACS-093-V-SCH5</strain>
    </source>
</reference>
<evidence type="ECO:0000256" key="3">
    <source>
        <dbReference type="HAMAP-Rule" id="MF_01139"/>
    </source>
</evidence>
<keyword evidence="3" id="KW-0460">Magnesium</keyword>
<dbReference type="PANTHER" id="PTHR10291:SF43">
    <property type="entry name" value="DEHYDRODOLICHYL DIPHOSPHATE SYNTHASE COMPLEX SUBUNIT DHDDS"/>
    <property type="match status" value="1"/>
</dbReference>
<feature type="binding site" evidence="3">
    <location>
        <position position="248"/>
    </location>
    <ligand>
        <name>Mg(2+)</name>
        <dbReference type="ChEBI" id="CHEBI:18420"/>
    </ligand>
</feature>
<dbReference type="Proteomes" id="UP000014417">
    <property type="component" value="Unassembled WGS sequence"/>
</dbReference>
<evidence type="ECO:0000313" key="4">
    <source>
        <dbReference type="EMBL" id="EPD33029.1"/>
    </source>
</evidence>
<dbReference type="HOGENOM" id="CLU_038505_2_0_11"/>
<feature type="binding site" evidence="3">
    <location>
        <begin position="235"/>
        <end position="237"/>
    </location>
    <ligand>
        <name>substrate</name>
    </ligand>
</feature>
<dbReference type="STRING" id="883161.HMPREF9306_00558"/>
<dbReference type="CDD" id="cd00475">
    <property type="entry name" value="Cis_IPPS"/>
    <property type="match status" value="1"/>
</dbReference>
<dbReference type="GO" id="GO:0045547">
    <property type="term" value="F:ditrans,polycis-polyprenyl diphosphate synthase [(2E,6E)-farnesyl diphosphate specific] activity"/>
    <property type="evidence" value="ECO:0007669"/>
    <property type="project" value="TreeGrafter"/>
</dbReference>
<dbReference type="PATRIC" id="fig|883161.3.peg.565"/>
<feature type="binding site" evidence="3">
    <location>
        <position position="59"/>
    </location>
    <ligand>
        <name>Mg(2+)</name>
        <dbReference type="ChEBI" id="CHEBI:18420"/>
    </ligand>
</feature>
<keyword evidence="5" id="KW-1185">Reference proteome</keyword>
<keyword evidence="3" id="KW-0479">Metal-binding</keyword>
<dbReference type="GO" id="GO:0033850">
    <property type="term" value="F:Z-farnesyl diphosphate synthase activity"/>
    <property type="evidence" value="ECO:0007669"/>
    <property type="project" value="TreeGrafter"/>
</dbReference>
<dbReference type="PANTHER" id="PTHR10291">
    <property type="entry name" value="DEHYDRODOLICHYL DIPHOSPHATE SYNTHASE FAMILY MEMBER"/>
    <property type="match status" value="1"/>
</dbReference>
<dbReference type="Gene3D" id="3.40.1180.10">
    <property type="entry name" value="Decaprenyl diphosphate synthase-like"/>
    <property type="match status" value="1"/>
</dbReference>
<name>S2WZ55_9ACTN</name>
<evidence type="ECO:0000313" key="5">
    <source>
        <dbReference type="Proteomes" id="UP000014417"/>
    </source>
</evidence>
<gene>
    <name evidence="4" type="ORF">HMPREF9306_00558</name>
</gene>
<dbReference type="AlphaFoldDB" id="S2WZ55"/>
<dbReference type="EMBL" id="AGZR01000005">
    <property type="protein sequence ID" value="EPD33029.1"/>
    <property type="molecule type" value="Genomic_DNA"/>
</dbReference>
<dbReference type="PROSITE" id="PS01066">
    <property type="entry name" value="UPP_SYNTHASE"/>
    <property type="match status" value="1"/>
</dbReference>
<keyword evidence="1 3" id="KW-0808">Transferase</keyword>
<evidence type="ECO:0000256" key="2">
    <source>
        <dbReference type="ARBA" id="ARBA00038453"/>
    </source>
</evidence>
<feature type="active site" evidence="3">
    <location>
        <position position="59"/>
    </location>
</feature>
<accession>S2WZ55</accession>
<proteinExistence type="inferred from homology"/>
<dbReference type="GO" id="GO:0005886">
    <property type="term" value="C:plasma membrane"/>
    <property type="evidence" value="ECO:0007669"/>
    <property type="project" value="TreeGrafter"/>
</dbReference>
<feature type="active site" description="Proton acceptor" evidence="3">
    <location>
        <position position="109"/>
    </location>
</feature>
<protein>
    <recommendedName>
        <fullName evidence="3">Isoprenyl transferase</fullName>
        <ecNumber evidence="3">2.5.1.-</ecNumber>
    </recommendedName>
</protein>
<dbReference type="SUPFAM" id="SSF64005">
    <property type="entry name" value="Undecaprenyl diphosphate synthase"/>
    <property type="match status" value="1"/>
</dbReference>
<feature type="binding site" evidence="3">
    <location>
        <position position="229"/>
    </location>
    <ligand>
        <name>substrate</name>
    </ligand>
</feature>
<dbReference type="InterPro" id="IPR001441">
    <property type="entry name" value="UPP_synth-like"/>
</dbReference>
<evidence type="ECO:0000256" key="1">
    <source>
        <dbReference type="ARBA" id="ARBA00022679"/>
    </source>
</evidence>
<feature type="binding site" evidence="3">
    <location>
        <begin position="60"/>
        <end position="63"/>
    </location>
    <ligand>
        <name>substrate</name>
    </ligand>
</feature>
<dbReference type="OrthoDB" id="4191603at2"/>
<comment type="caution">
    <text evidence="4">The sequence shown here is derived from an EMBL/GenBank/DDBJ whole genome shotgun (WGS) entry which is preliminary data.</text>
</comment>
<sequence>MTDYKLIHKFFAGAEDLISTAVGYAPKIVSDQLYKFYEGRLRRGFTKQQLPEHVAVLADGNRRWARANAPGETLEVGYKAGADKLRQFVNWCQEIDIPIVTLWVLSTDNLQRSQKDVLLPLLHVIVDLVDSLAAEHRVKIVGDLSLLPNEISEKLSAAQERSEDNPGIHINVAVSYGGRHELISAFKDLLIEEANAGKDLREVAETLSLEQVESHLYTKGQPDPDLIIRTSGEQRLSGFLMWQSAHSEFYFCEALWPDFRRVDFYRALRSYGQRERRFGK</sequence>
<dbReference type="EC" id="2.5.1.-" evidence="3"/>
<dbReference type="HAMAP" id="MF_01139">
    <property type="entry name" value="ISPT"/>
    <property type="match status" value="1"/>
</dbReference>
<organism evidence="4 5">
    <name type="scientific">Propionimicrobium lymphophilum ACS-093-V-SCH5</name>
    <dbReference type="NCBI Taxonomy" id="883161"/>
    <lineage>
        <taxon>Bacteria</taxon>
        <taxon>Bacillati</taxon>
        <taxon>Actinomycetota</taxon>
        <taxon>Actinomycetes</taxon>
        <taxon>Propionibacteriales</taxon>
        <taxon>Propionibacteriaceae</taxon>
        <taxon>Propionimicrobium</taxon>
    </lineage>
</organism>
<comment type="function">
    <text evidence="3">Catalyzes the condensation of isopentenyl diphosphate (IPP) with allylic pyrophosphates generating different type of terpenoids.</text>
</comment>
<dbReference type="InterPro" id="IPR018520">
    <property type="entry name" value="UPP_synth-like_CS"/>
</dbReference>
<comment type="caution">
    <text evidence="3">Lacks conserved residue(s) required for the propagation of feature annotation.</text>
</comment>